<feature type="active site" description="Proton donor/acceptor" evidence="7">
    <location>
        <position position="284"/>
    </location>
</feature>
<dbReference type="GO" id="GO:0008360">
    <property type="term" value="P:regulation of cell shape"/>
    <property type="evidence" value="ECO:0007669"/>
    <property type="project" value="UniProtKB-UniRule"/>
</dbReference>
<protein>
    <submittedName>
        <fullName evidence="9">L,D-transpeptidase family protein</fullName>
    </submittedName>
</protein>
<evidence type="ECO:0000313" key="9">
    <source>
        <dbReference type="EMBL" id="NEM99242.1"/>
    </source>
</evidence>
<dbReference type="CDD" id="cd16913">
    <property type="entry name" value="YkuD_like"/>
    <property type="match status" value="1"/>
</dbReference>
<comment type="pathway">
    <text evidence="1 7">Cell wall biogenesis; peptidoglycan biosynthesis.</text>
</comment>
<dbReference type="GO" id="GO:0004180">
    <property type="term" value="F:carboxypeptidase activity"/>
    <property type="evidence" value="ECO:0007669"/>
    <property type="project" value="UniProtKB-ARBA"/>
</dbReference>
<dbReference type="InterPro" id="IPR038063">
    <property type="entry name" value="Transpep_catalytic_dom"/>
</dbReference>
<dbReference type="Proteomes" id="UP000474777">
    <property type="component" value="Unassembled WGS sequence"/>
</dbReference>
<keyword evidence="3" id="KW-0808">Transferase</keyword>
<dbReference type="Pfam" id="PF01471">
    <property type="entry name" value="PG_binding_1"/>
    <property type="match status" value="1"/>
</dbReference>
<dbReference type="GO" id="GO:0009252">
    <property type="term" value="P:peptidoglycan biosynthetic process"/>
    <property type="evidence" value="ECO:0007669"/>
    <property type="project" value="UniProtKB-UniPathway"/>
</dbReference>
<keyword evidence="6 7" id="KW-0961">Cell wall biogenesis/degradation</keyword>
<evidence type="ECO:0000256" key="3">
    <source>
        <dbReference type="ARBA" id="ARBA00022679"/>
    </source>
</evidence>
<accession>A0A6B3LQV9</accession>
<dbReference type="InterPro" id="IPR036365">
    <property type="entry name" value="PGBD-like_sf"/>
</dbReference>
<dbReference type="InterPro" id="IPR036366">
    <property type="entry name" value="PGBDSf"/>
</dbReference>
<evidence type="ECO:0000256" key="1">
    <source>
        <dbReference type="ARBA" id="ARBA00004752"/>
    </source>
</evidence>
<comment type="caution">
    <text evidence="9">The sequence shown here is derived from an EMBL/GenBank/DDBJ whole genome shotgun (WGS) entry which is preliminary data.</text>
</comment>
<dbReference type="GO" id="GO:0016740">
    <property type="term" value="F:transferase activity"/>
    <property type="evidence" value="ECO:0007669"/>
    <property type="project" value="UniProtKB-KW"/>
</dbReference>
<dbReference type="InterPro" id="IPR052905">
    <property type="entry name" value="LD-transpeptidase_YkuD-like"/>
</dbReference>
<evidence type="ECO:0000256" key="6">
    <source>
        <dbReference type="ARBA" id="ARBA00023316"/>
    </source>
</evidence>
<evidence type="ECO:0000313" key="10">
    <source>
        <dbReference type="Proteomes" id="UP000474777"/>
    </source>
</evidence>
<dbReference type="Pfam" id="PF03734">
    <property type="entry name" value="YkuD"/>
    <property type="match status" value="1"/>
</dbReference>
<dbReference type="AlphaFoldDB" id="A0A6B3LQV9"/>
<reference evidence="9 10" key="1">
    <citation type="submission" date="2020-02" db="EMBL/GenBank/DDBJ databases">
        <authorList>
            <person name="Kim M.K."/>
        </authorList>
    </citation>
    <scope>NUCLEOTIDE SEQUENCE [LARGE SCALE GENOMIC DNA]</scope>
    <source>
        <strain evidence="9 10">BT327</strain>
    </source>
</reference>
<dbReference type="EMBL" id="JAAGWD010000008">
    <property type="protein sequence ID" value="NEM99242.1"/>
    <property type="molecule type" value="Genomic_DNA"/>
</dbReference>
<dbReference type="SUPFAM" id="SSF47090">
    <property type="entry name" value="PGBD-like"/>
    <property type="match status" value="1"/>
</dbReference>
<dbReference type="InterPro" id="IPR005490">
    <property type="entry name" value="LD_TPept_cat_dom"/>
</dbReference>
<sequence>MIYRWLVVLLLLLPAKLLAQLPEPGWLQNERQAQLMQQAIELYSCIADVNQWYTLPTDLQLSPGDTNQHVPKLQHNLLLTKDLQPDHALPTTIYDTLIVSATMKFQQRHGLKPSGLIGPKTIAELNVPPARRLQLLRDNLQRWITTMSCTPKPAIVINIPAFELYVADSSEVLLQMKVITGKRKTPTYQNKTVLQSIVVNPTWNLPRSIAVNEIVPILRRNPNYLYKRNMRVYLDGRQINPWRVNWKEVNSSNYSYQITQLPGRQNELGGLKFLYDSKADQYMHDTPKKELFNYFPRDFSHGCIRLEKPYELAMYLLQHHNKNSEAKAKELLSTWKPNNYLLVKKTMPLYIIYQTAWVDQYGLVQFREDVYGYEKLNL</sequence>
<dbReference type="UniPathway" id="UPA00219"/>
<feature type="active site" description="Nucleophile" evidence="7">
    <location>
        <position position="303"/>
    </location>
</feature>
<dbReference type="Gene3D" id="1.10.101.10">
    <property type="entry name" value="PGBD-like superfamily/PGBD"/>
    <property type="match status" value="1"/>
</dbReference>
<evidence type="ECO:0000256" key="7">
    <source>
        <dbReference type="PROSITE-ProRule" id="PRU01373"/>
    </source>
</evidence>
<feature type="domain" description="L,D-TPase catalytic" evidence="8">
    <location>
        <begin position="153"/>
        <end position="329"/>
    </location>
</feature>
<dbReference type="Gene3D" id="2.40.440.10">
    <property type="entry name" value="L,D-transpeptidase catalytic domain-like"/>
    <property type="match status" value="1"/>
</dbReference>
<dbReference type="GO" id="GO:0071555">
    <property type="term" value="P:cell wall organization"/>
    <property type="evidence" value="ECO:0007669"/>
    <property type="project" value="UniProtKB-UniRule"/>
</dbReference>
<evidence type="ECO:0000256" key="4">
    <source>
        <dbReference type="ARBA" id="ARBA00022960"/>
    </source>
</evidence>
<dbReference type="PANTHER" id="PTHR41533:SF2">
    <property type="entry name" value="BLR7131 PROTEIN"/>
    <property type="match status" value="1"/>
</dbReference>
<dbReference type="PANTHER" id="PTHR41533">
    <property type="entry name" value="L,D-TRANSPEPTIDASE HI_1667-RELATED"/>
    <property type="match status" value="1"/>
</dbReference>
<dbReference type="PROSITE" id="PS52029">
    <property type="entry name" value="LD_TPASE"/>
    <property type="match status" value="1"/>
</dbReference>
<evidence type="ECO:0000256" key="2">
    <source>
        <dbReference type="ARBA" id="ARBA00005992"/>
    </source>
</evidence>
<evidence type="ECO:0000256" key="5">
    <source>
        <dbReference type="ARBA" id="ARBA00022984"/>
    </source>
</evidence>
<organism evidence="9 10">
    <name type="scientific">Pontibacter burrus</name>
    <dbReference type="NCBI Taxonomy" id="2704466"/>
    <lineage>
        <taxon>Bacteria</taxon>
        <taxon>Pseudomonadati</taxon>
        <taxon>Bacteroidota</taxon>
        <taxon>Cytophagia</taxon>
        <taxon>Cytophagales</taxon>
        <taxon>Hymenobacteraceae</taxon>
        <taxon>Pontibacter</taxon>
    </lineage>
</organism>
<keyword evidence="4 7" id="KW-0133">Cell shape</keyword>
<dbReference type="SUPFAM" id="SSF141523">
    <property type="entry name" value="L,D-transpeptidase catalytic domain-like"/>
    <property type="match status" value="1"/>
</dbReference>
<gene>
    <name evidence="9" type="ORF">GXP69_16195</name>
</gene>
<name>A0A6B3LQV9_9BACT</name>
<dbReference type="RefSeq" id="WP_163916242.1">
    <property type="nucleotide sequence ID" value="NZ_JAAGWD010000008.1"/>
</dbReference>
<dbReference type="InterPro" id="IPR002477">
    <property type="entry name" value="Peptidoglycan-bd-like"/>
</dbReference>
<comment type="similarity">
    <text evidence="2">Belongs to the YkuD family.</text>
</comment>
<evidence type="ECO:0000259" key="8">
    <source>
        <dbReference type="PROSITE" id="PS52029"/>
    </source>
</evidence>
<proteinExistence type="inferred from homology"/>
<keyword evidence="10" id="KW-1185">Reference proteome</keyword>
<keyword evidence="5 7" id="KW-0573">Peptidoglycan synthesis</keyword>